<feature type="domain" description="J" evidence="1">
    <location>
        <begin position="1"/>
        <end position="58"/>
    </location>
</feature>
<protein>
    <recommendedName>
        <fullName evidence="1">J domain-containing protein</fullName>
    </recommendedName>
</protein>
<evidence type="ECO:0000259" key="1">
    <source>
        <dbReference type="PROSITE" id="PS50076"/>
    </source>
</evidence>
<dbReference type="InterPro" id="IPR050817">
    <property type="entry name" value="DjlA_DnaK_co-chaperone"/>
</dbReference>
<organism evidence="2 3">
    <name type="scientific">Polarella glacialis</name>
    <name type="common">Dinoflagellate</name>
    <dbReference type="NCBI Taxonomy" id="89957"/>
    <lineage>
        <taxon>Eukaryota</taxon>
        <taxon>Sar</taxon>
        <taxon>Alveolata</taxon>
        <taxon>Dinophyceae</taxon>
        <taxon>Suessiales</taxon>
        <taxon>Suessiaceae</taxon>
        <taxon>Polarella</taxon>
    </lineage>
</organism>
<reference evidence="2" key="1">
    <citation type="submission" date="2021-02" db="EMBL/GenBank/DDBJ databases">
        <authorList>
            <person name="Dougan E. K."/>
            <person name="Rhodes N."/>
            <person name="Thang M."/>
            <person name="Chan C."/>
        </authorList>
    </citation>
    <scope>NUCLEOTIDE SEQUENCE</scope>
</reference>
<dbReference type="PROSITE" id="PS00636">
    <property type="entry name" value="DNAJ_1"/>
    <property type="match status" value="1"/>
</dbReference>
<evidence type="ECO:0000313" key="2">
    <source>
        <dbReference type="EMBL" id="CAE8629390.1"/>
    </source>
</evidence>
<feature type="non-terminal residue" evidence="2">
    <location>
        <position position="1"/>
    </location>
</feature>
<evidence type="ECO:0000313" key="3">
    <source>
        <dbReference type="Proteomes" id="UP000626109"/>
    </source>
</evidence>
<dbReference type="AlphaFoldDB" id="A0A813GRA8"/>
<dbReference type="SUPFAM" id="SSF46565">
    <property type="entry name" value="Chaperone J-domain"/>
    <property type="match status" value="1"/>
</dbReference>
<name>A0A813GRA8_POLGL</name>
<dbReference type="InterPro" id="IPR018253">
    <property type="entry name" value="DnaJ_domain_CS"/>
</dbReference>
<sequence length="238" mass="26241">VLQVARKATAAEVREGFRRRALATHPDKGGRQDDFRSVVSAFEVLSDGSRRATYDQGLRSNGNTDGLATGAAAARENTEATSKDPHFESLAARRAAREALMRILETKPKQRPTLMKEMSTVILQGVAEWLLASIGRAWTRAADDEEAAQPEKRSGSRGGLLLGPSASLSGITTDRNGRYAVEISWEGMKFRTYKTWILAEAIDWHITLTQLKATALARIREASMNVREADTNTKKKKK</sequence>
<proteinExistence type="predicted"/>
<accession>A0A813GRA8</accession>
<dbReference type="InterPro" id="IPR036869">
    <property type="entry name" value="J_dom_sf"/>
</dbReference>
<comment type="caution">
    <text evidence="2">The sequence shown here is derived from an EMBL/GenBank/DDBJ whole genome shotgun (WGS) entry which is preliminary data.</text>
</comment>
<feature type="non-terminal residue" evidence="2">
    <location>
        <position position="238"/>
    </location>
</feature>
<dbReference type="EMBL" id="CAJNNW010000606">
    <property type="protein sequence ID" value="CAE8629390.1"/>
    <property type="molecule type" value="Genomic_DNA"/>
</dbReference>
<gene>
    <name evidence="2" type="ORF">PGLA2088_LOCUS847</name>
</gene>
<dbReference type="PROSITE" id="PS50076">
    <property type="entry name" value="DNAJ_2"/>
    <property type="match status" value="1"/>
</dbReference>
<dbReference type="CDD" id="cd06257">
    <property type="entry name" value="DnaJ"/>
    <property type="match status" value="1"/>
</dbReference>
<dbReference type="SMART" id="SM00271">
    <property type="entry name" value="DnaJ"/>
    <property type="match status" value="1"/>
</dbReference>
<dbReference type="InterPro" id="IPR001623">
    <property type="entry name" value="DnaJ_domain"/>
</dbReference>
<dbReference type="PANTHER" id="PTHR24074">
    <property type="entry name" value="CO-CHAPERONE PROTEIN DJLA"/>
    <property type="match status" value="1"/>
</dbReference>
<dbReference type="Proteomes" id="UP000626109">
    <property type="component" value="Unassembled WGS sequence"/>
</dbReference>
<dbReference type="Gene3D" id="1.10.287.110">
    <property type="entry name" value="DnaJ domain"/>
    <property type="match status" value="1"/>
</dbReference>
<dbReference type="Pfam" id="PF00226">
    <property type="entry name" value="DnaJ"/>
    <property type="match status" value="1"/>
</dbReference>